<evidence type="ECO:0000256" key="3">
    <source>
        <dbReference type="ARBA" id="ARBA00023027"/>
    </source>
</evidence>
<dbReference type="InterPro" id="IPR001670">
    <property type="entry name" value="ADH_Fe/GldA"/>
</dbReference>
<evidence type="ECO:0000259" key="4">
    <source>
        <dbReference type="Pfam" id="PF00465"/>
    </source>
</evidence>
<dbReference type="InterPro" id="IPR039697">
    <property type="entry name" value="Alcohol_dehydrogenase_Fe"/>
</dbReference>
<dbReference type="Proteomes" id="UP000218934">
    <property type="component" value="Unassembled WGS sequence"/>
</dbReference>
<dbReference type="PANTHER" id="PTHR11496">
    <property type="entry name" value="ALCOHOL DEHYDROGENASE"/>
    <property type="match status" value="1"/>
</dbReference>
<dbReference type="FunFam" id="3.40.50.1970:FF:000015">
    <property type="entry name" value="Maleylacetate reductase 1"/>
    <property type="match status" value="1"/>
</dbReference>
<keyword evidence="2" id="KW-0560">Oxidoreductase</keyword>
<dbReference type="Pfam" id="PF25137">
    <property type="entry name" value="ADH_Fe_C"/>
    <property type="match status" value="1"/>
</dbReference>
<dbReference type="Pfam" id="PF00465">
    <property type="entry name" value="Fe-ADH"/>
    <property type="match status" value="1"/>
</dbReference>
<accession>A0A2A4FVG0</accession>
<dbReference type="InterPro" id="IPR034786">
    <property type="entry name" value="MAR"/>
</dbReference>
<comment type="similarity">
    <text evidence="1">Belongs to the iron-containing alcohol dehydrogenase family.</text>
</comment>
<dbReference type="Gene3D" id="1.20.1090.10">
    <property type="entry name" value="Dehydroquinate synthase-like - alpha domain"/>
    <property type="match status" value="1"/>
</dbReference>
<comment type="caution">
    <text evidence="6">The sequence shown here is derived from an EMBL/GenBank/DDBJ whole genome shotgun (WGS) entry which is preliminary data.</text>
</comment>
<feature type="domain" description="Fe-containing alcohol dehydrogenase-like C-terminal" evidence="5">
    <location>
        <begin position="163"/>
        <end position="344"/>
    </location>
</feature>
<gene>
    <name evidence="6" type="ORF">COO09_07975</name>
</gene>
<dbReference type="GO" id="GO:0004022">
    <property type="term" value="F:alcohol dehydrogenase (NAD+) activity"/>
    <property type="evidence" value="ECO:0007669"/>
    <property type="project" value="TreeGrafter"/>
</dbReference>
<dbReference type="RefSeq" id="WP_066959595.1">
    <property type="nucleotide sequence ID" value="NZ_CP023449.1"/>
</dbReference>
<evidence type="ECO:0000256" key="1">
    <source>
        <dbReference type="ARBA" id="ARBA00007358"/>
    </source>
</evidence>
<dbReference type="KEGG" id="rdi:CMV14_03840"/>
<evidence type="ECO:0000313" key="6">
    <source>
        <dbReference type="EMBL" id="PCE42766.1"/>
    </source>
</evidence>
<proteinExistence type="inferred from homology"/>
<dbReference type="AlphaFoldDB" id="A0A2A4FVG0"/>
<protein>
    <submittedName>
        <fullName evidence="6">Maleylacetate reductase</fullName>
    </submittedName>
</protein>
<dbReference type="PANTHER" id="PTHR11496:SF102">
    <property type="entry name" value="ALCOHOL DEHYDROGENASE 4"/>
    <property type="match status" value="1"/>
</dbReference>
<dbReference type="OrthoDB" id="3812122at2"/>
<keyword evidence="7" id="KW-1185">Reference proteome</keyword>
<evidence type="ECO:0000313" key="7">
    <source>
        <dbReference type="Proteomes" id="UP000218934"/>
    </source>
</evidence>
<evidence type="ECO:0000256" key="2">
    <source>
        <dbReference type="ARBA" id="ARBA00023002"/>
    </source>
</evidence>
<evidence type="ECO:0000259" key="5">
    <source>
        <dbReference type="Pfam" id="PF25137"/>
    </source>
</evidence>
<organism evidence="6 7">
    <name type="scientific">Rhizorhabdus dicambivorans</name>
    <dbReference type="NCBI Taxonomy" id="1850238"/>
    <lineage>
        <taxon>Bacteria</taxon>
        <taxon>Pseudomonadati</taxon>
        <taxon>Pseudomonadota</taxon>
        <taxon>Alphaproteobacteria</taxon>
        <taxon>Sphingomonadales</taxon>
        <taxon>Sphingomonadaceae</taxon>
        <taxon>Rhizorhabdus</taxon>
    </lineage>
</organism>
<dbReference type="GO" id="GO:0018506">
    <property type="term" value="F:maleylacetate reductase activity"/>
    <property type="evidence" value="ECO:0007669"/>
    <property type="project" value="InterPro"/>
</dbReference>
<dbReference type="Gene3D" id="3.40.50.1970">
    <property type="match status" value="1"/>
</dbReference>
<reference evidence="6 7" key="1">
    <citation type="submission" date="2017-09" db="EMBL/GenBank/DDBJ databases">
        <title>The Catabolism of 3,6-Dichlorosalicylic acid is Initiated by the Cytochrome P450 Monooxygenase DsmABC in Rhizorhabdus dicambivorans Ndbn-20.</title>
        <authorList>
            <person name="Na L."/>
        </authorList>
    </citation>
    <scope>NUCLEOTIDE SEQUENCE [LARGE SCALE GENOMIC DNA]</scope>
    <source>
        <strain evidence="6 7">Ndbn-20m</strain>
    </source>
</reference>
<dbReference type="SUPFAM" id="SSF56796">
    <property type="entry name" value="Dehydroquinate synthase-like"/>
    <property type="match status" value="1"/>
</dbReference>
<dbReference type="GO" id="GO:0046872">
    <property type="term" value="F:metal ion binding"/>
    <property type="evidence" value="ECO:0007669"/>
    <property type="project" value="InterPro"/>
</dbReference>
<keyword evidence="3" id="KW-0520">NAD</keyword>
<sequence>MQFIYEPLPYRIVFGAGSIERVPDEVAPIGKRALILSTPEQSADAERLMERLGGLGAGLFAKATMHVPIATVEAAIAQARALDADCTVAIGGGSTTGLAKALSLRAGLPSVVIPTTYAGSEVTPIWGLTENGVKTTGRDPRVLPRVVIYDPDLTLSLPAALSVASGLNAIAHCMEGLYAVDGNPVVSVMAEEGIRTLARALPVIRARPDDREARGEALYGCWLAGMVLGAASVALHHKLCHTLGGSFDMPHAETHTAVLPHAIAYNAPAVPEAMARASRALGGGNPAAALYELATSLGAEMSLARLGMPSDGVEKAARLAVRNPYPNPRPITEEGIAALLARAYAGLPPTIGEAA</sequence>
<dbReference type="InterPro" id="IPR056798">
    <property type="entry name" value="ADH_Fe_C"/>
</dbReference>
<dbReference type="EMBL" id="NWUF01000006">
    <property type="protein sequence ID" value="PCE42766.1"/>
    <property type="molecule type" value="Genomic_DNA"/>
</dbReference>
<name>A0A2A4FVG0_9SPHN</name>
<feature type="domain" description="Alcohol dehydrogenase iron-type/glycerol dehydrogenase GldA" evidence="4">
    <location>
        <begin position="9"/>
        <end position="151"/>
    </location>
</feature>
<dbReference type="CDD" id="cd08177">
    <property type="entry name" value="MAR"/>
    <property type="match status" value="1"/>
</dbReference>